<dbReference type="Gene3D" id="1.10.530.10">
    <property type="match status" value="1"/>
</dbReference>
<accession>A0ABS5LJ20</accession>
<dbReference type="InterPro" id="IPR008258">
    <property type="entry name" value="Transglycosylase_SLT_dom_1"/>
</dbReference>
<name>A0ABS5LJ20_9BACI</name>
<dbReference type="SUPFAM" id="SSF53955">
    <property type="entry name" value="Lysozyme-like"/>
    <property type="match status" value="1"/>
</dbReference>
<evidence type="ECO:0000259" key="2">
    <source>
        <dbReference type="Pfam" id="PF01464"/>
    </source>
</evidence>
<organism evidence="3 4">
    <name type="scientific">Metabacillus flavus</name>
    <dbReference type="NCBI Taxonomy" id="2823519"/>
    <lineage>
        <taxon>Bacteria</taxon>
        <taxon>Bacillati</taxon>
        <taxon>Bacillota</taxon>
        <taxon>Bacilli</taxon>
        <taxon>Bacillales</taxon>
        <taxon>Bacillaceae</taxon>
        <taxon>Metabacillus</taxon>
    </lineage>
</organism>
<evidence type="ECO:0000313" key="3">
    <source>
        <dbReference type="EMBL" id="MBS2970717.1"/>
    </source>
</evidence>
<protein>
    <submittedName>
        <fullName evidence="3">Transglycosylase SLT domain-containing protein</fullName>
    </submittedName>
</protein>
<evidence type="ECO:0000256" key="1">
    <source>
        <dbReference type="SAM" id="SignalP"/>
    </source>
</evidence>
<keyword evidence="4" id="KW-1185">Reference proteome</keyword>
<dbReference type="Proteomes" id="UP000682403">
    <property type="component" value="Unassembled WGS sequence"/>
</dbReference>
<feature type="signal peptide" evidence="1">
    <location>
        <begin position="1"/>
        <end position="22"/>
    </location>
</feature>
<sequence>MKKLAGAVLAASLLWAPAGVQAETGSCSEPSVIEMKNMLAEAARKYNVPVEIVKGIASKESGGLYQCKNGAPLVTPDGGIGIMQVTLSPGDHPEIDRERLKTDAAYNIDQGVSILKEKYNIKTNPVIENQSPDILEHWYFAVRNYNGNSGKNDPTQHSGTTYQELVYGNIVEFGNTATTSFPVTNYDPNWKPGNAPMQWAYGYTASAGDLNKGDKVITKEQSNNLRKEPNTKIPRIAEIGPNATVEILSDELFEDDNRNNLFGYYLVKVNGKTGYMASSNLKPLRIEIANPLSINPNRKEGYGRIKLIKNVSSYKIVSGKEQAYKTYTKGAALRVYGTNNGSYNVGGGVYVKHDPAATKLVMAVAVDSKNKFAGYASEDRLQTILMEIGALKNKQDGYKLFLGYVESAKPFTMYRSNGTALKTLDKNTGYRVHEIKSDRYDIGGGYYVKKTGTSYSPVFGGN</sequence>
<proteinExistence type="predicted"/>
<feature type="chain" id="PRO_5045089174" evidence="1">
    <location>
        <begin position="23"/>
        <end position="462"/>
    </location>
</feature>
<comment type="caution">
    <text evidence="3">The sequence shown here is derived from an EMBL/GenBank/DDBJ whole genome shotgun (WGS) entry which is preliminary data.</text>
</comment>
<dbReference type="Pfam" id="PF01464">
    <property type="entry name" value="SLT"/>
    <property type="match status" value="1"/>
</dbReference>
<dbReference type="Gene3D" id="2.30.30.40">
    <property type="entry name" value="SH3 Domains"/>
    <property type="match status" value="1"/>
</dbReference>
<reference evidence="3 4" key="1">
    <citation type="submission" date="2021-04" db="EMBL/GenBank/DDBJ databases">
        <title>Metabacillus sp. strain KIGAM252 whole genome sequence.</title>
        <authorList>
            <person name="Seo M.-J."/>
            <person name="Cho E.-S."/>
            <person name="Hwang C.Y."/>
            <person name="Yoon D.J."/>
        </authorList>
    </citation>
    <scope>NUCLEOTIDE SEQUENCE [LARGE SCALE GENOMIC DNA]</scope>
    <source>
        <strain evidence="3 4">KIGAM252</strain>
    </source>
</reference>
<gene>
    <name evidence="3" type="ORF">J9317_18395</name>
</gene>
<dbReference type="RefSeq" id="WP_211561327.1">
    <property type="nucleotide sequence ID" value="NZ_JAGVRK010000001.1"/>
</dbReference>
<dbReference type="InterPro" id="IPR023346">
    <property type="entry name" value="Lysozyme-like_dom_sf"/>
</dbReference>
<evidence type="ECO:0000313" key="4">
    <source>
        <dbReference type="Proteomes" id="UP000682403"/>
    </source>
</evidence>
<feature type="domain" description="Transglycosylase SLT" evidence="2">
    <location>
        <begin position="39"/>
        <end position="152"/>
    </location>
</feature>
<dbReference type="EMBL" id="JAGVRK010000001">
    <property type="protein sequence ID" value="MBS2970717.1"/>
    <property type="molecule type" value="Genomic_DNA"/>
</dbReference>
<keyword evidence="1" id="KW-0732">Signal</keyword>